<keyword evidence="5" id="KW-1185">Reference proteome</keyword>
<gene>
    <name evidence="4" type="ORF">H5P30_18220</name>
</gene>
<dbReference type="PROSITE" id="PS00671">
    <property type="entry name" value="D_2_HYDROXYACID_DH_3"/>
    <property type="match status" value="1"/>
</dbReference>
<feature type="domain" description="D-isomer specific 2-hydroxyacid dehydrogenase NAD-binding" evidence="3">
    <location>
        <begin position="154"/>
        <end position="329"/>
    </location>
</feature>
<keyword evidence="1" id="KW-0560">Oxidoreductase</keyword>
<reference evidence="4 5" key="1">
    <citation type="submission" date="2020-07" db="EMBL/GenBank/DDBJ databases">
        <authorList>
            <person name="Feng X."/>
        </authorList>
    </citation>
    <scope>NUCLEOTIDE SEQUENCE [LARGE SCALE GENOMIC DNA]</scope>
    <source>
        <strain evidence="4 5">JCM14086</strain>
    </source>
</reference>
<organism evidence="4 5">
    <name type="scientific">Puniceicoccus vermicola</name>
    <dbReference type="NCBI Taxonomy" id="388746"/>
    <lineage>
        <taxon>Bacteria</taxon>
        <taxon>Pseudomonadati</taxon>
        <taxon>Verrucomicrobiota</taxon>
        <taxon>Opitutia</taxon>
        <taxon>Puniceicoccales</taxon>
        <taxon>Puniceicoccaceae</taxon>
        <taxon>Puniceicoccus</taxon>
    </lineage>
</organism>
<dbReference type="InterPro" id="IPR006140">
    <property type="entry name" value="D-isomer_DH_NAD-bd"/>
</dbReference>
<dbReference type="InterPro" id="IPR036291">
    <property type="entry name" value="NAD(P)-bd_dom_sf"/>
</dbReference>
<dbReference type="GO" id="GO:0030267">
    <property type="term" value="F:glyoxylate reductase (NADPH) activity"/>
    <property type="evidence" value="ECO:0007669"/>
    <property type="project" value="TreeGrafter"/>
</dbReference>
<evidence type="ECO:0000313" key="4">
    <source>
        <dbReference type="EMBL" id="MBC2603719.1"/>
    </source>
</evidence>
<name>A0A7X1B178_9BACT</name>
<dbReference type="SUPFAM" id="SSF52283">
    <property type="entry name" value="Formate/glycerate dehydrogenase catalytic domain-like"/>
    <property type="match status" value="1"/>
</dbReference>
<dbReference type="EMBL" id="JACHVA010000131">
    <property type="protein sequence ID" value="MBC2603719.1"/>
    <property type="molecule type" value="Genomic_DNA"/>
</dbReference>
<evidence type="ECO:0000259" key="3">
    <source>
        <dbReference type="Pfam" id="PF02826"/>
    </source>
</evidence>
<keyword evidence="2" id="KW-0520">NAD</keyword>
<dbReference type="RefSeq" id="WP_185694344.1">
    <property type="nucleotide sequence ID" value="NZ_JACHVA010000131.1"/>
</dbReference>
<evidence type="ECO:0000256" key="2">
    <source>
        <dbReference type="ARBA" id="ARBA00023027"/>
    </source>
</evidence>
<accession>A0A7X1B178</accession>
<dbReference type="Pfam" id="PF02826">
    <property type="entry name" value="2-Hacid_dh_C"/>
    <property type="match status" value="1"/>
</dbReference>
<evidence type="ECO:0000313" key="5">
    <source>
        <dbReference type="Proteomes" id="UP000525652"/>
    </source>
</evidence>
<dbReference type="GO" id="GO:0051287">
    <property type="term" value="F:NAD binding"/>
    <property type="evidence" value="ECO:0007669"/>
    <property type="project" value="InterPro"/>
</dbReference>
<dbReference type="GO" id="GO:0005829">
    <property type="term" value="C:cytosol"/>
    <property type="evidence" value="ECO:0007669"/>
    <property type="project" value="TreeGrafter"/>
</dbReference>
<dbReference type="GO" id="GO:0016618">
    <property type="term" value="F:hydroxypyruvate reductase [NAD(P)H] activity"/>
    <property type="evidence" value="ECO:0007669"/>
    <property type="project" value="TreeGrafter"/>
</dbReference>
<dbReference type="InterPro" id="IPR050223">
    <property type="entry name" value="D-isomer_2-hydroxyacid_DH"/>
</dbReference>
<dbReference type="AlphaFoldDB" id="A0A7X1B178"/>
<dbReference type="CDD" id="cd12167">
    <property type="entry name" value="2-Hacid_dh_8"/>
    <property type="match status" value="1"/>
</dbReference>
<dbReference type="PANTHER" id="PTHR10996">
    <property type="entry name" value="2-HYDROXYACID DEHYDROGENASE-RELATED"/>
    <property type="match status" value="1"/>
</dbReference>
<dbReference type="Proteomes" id="UP000525652">
    <property type="component" value="Unassembled WGS sequence"/>
</dbReference>
<proteinExistence type="predicted"/>
<dbReference type="Gene3D" id="3.40.50.720">
    <property type="entry name" value="NAD(P)-binding Rossmann-like Domain"/>
    <property type="match status" value="2"/>
</dbReference>
<sequence>MLNSLNPEVLVLCGGGVQTVSMTQFAEKSRLSSGEDRRSQSCRAVLALNEKEMDLFFPKGFAPGGLEVAHYRGGWDAEAFWEDLQRHEAELVVTCWSTPPFQEEWRETLSSLRYVCHVSGAVRNLLPRVYLEEGLLVTNWGNLAAANVAEHALLLLLAGLRRLSEWPSVIAGKRPWQPSPIVTRTLFGKRVGLHGFGNVAQSLSRLLKPFGVEISAYSEGVPEGLFGEFGVSRADSLEALFEGNEIVVECEALNPRTQGVVTREVLERLPTGALFVNVGRGAVVDEQALSELSAAGHIGVALDVFDTDPIRPDSPLHDLEDAVLSPHIAGPTSDQFARCGELAVRNIEAYLEGSPLEAQVSLEIYDRAT</sequence>
<dbReference type="InterPro" id="IPR029753">
    <property type="entry name" value="D-isomer_DH_CS"/>
</dbReference>
<comment type="caution">
    <text evidence="4">The sequence shown here is derived from an EMBL/GenBank/DDBJ whole genome shotgun (WGS) entry which is preliminary data.</text>
</comment>
<dbReference type="PANTHER" id="PTHR10996:SF178">
    <property type="entry name" value="2-HYDROXYACID DEHYDROGENASE YGL185C-RELATED"/>
    <property type="match status" value="1"/>
</dbReference>
<evidence type="ECO:0000256" key="1">
    <source>
        <dbReference type="ARBA" id="ARBA00023002"/>
    </source>
</evidence>
<dbReference type="SUPFAM" id="SSF51735">
    <property type="entry name" value="NAD(P)-binding Rossmann-fold domains"/>
    <property type="match status" value="1"/>
</dbReference>
<protein>
    <submittedName>
        <fullName evidence="4">Hydroxyacid dehydrogenase</fullName>
    </submittedName>
</protein>